<dbReference type="SUPFAM" id="SSF56601">
    <property type="entry name" value="beta-lactamase/transpeptidase-like"/>
    <property type="match status" value="1"/>
</dbReference>
<dbReference type="RefSeq" id="WP_377977274.1">
    <property type="nucleotide sequence ID" value="NZ_JBBKYA010000006.1"/>
</dbReference>
<dbReference type="EMBL" id="JBBKYA010000006">
    <property type="protein sequence ID" value="MFD3276833.1"/>
    <property type="molecule type" value="Genomic_DNA"/>
</dbReference>
<feature type="domain" description="Beta-lactamase-related" evidence="1">
    <location>
        <begin position="38"/>
        <end position="411"/>
    </location>
</feature>
<dbReference type="PANTHER" id="PTHR43283">
    <property type="entry name" value="BETA-LACTAMASE-RELATED"/>
    <property type="match status" value="1"/>
</dbReference>
<gene>
    <name evidence="2" type="ORF">SKC38_11395</name>
</gene>
<reference evidence="2 3" key="1">
    <citation type="submission" date="2024-03" db="EMBL/GenBank/DDBJ databases">
        <title>Aquirufa genome sequencing.</title>
        <authorList>
            <person name="Pitt A."/>
            <person name="Hahn M.W."/>
        </authorList>
    </citation>
    <scope>NUCLEOTIDE SEQUENCE [LARGE SCALE GENOMIC DNA]</scope>
    <source>
        <strain evidence="2 3">PLAD-142S6K</strain>
    </source>
</reference>
<dbReference type="InterPro" id="IPR001466">
    <property type="entry name" value="Beta-lactam-related"/>
</dbReference>
<dbReference type="Gene3D" id="3.40.710.10">
    <property type="entry name" value="DD-peptidase/beta-lactamase superfamily"/>
    <property type="match status" value="1"/>
</dbReference>
<dbReference type="InterPro" id="IPR012338">
    <property type="entry name" value="Beta-lactam/transpept-like"/>
</dbReference>
<protein>
    <submittedName>
        <fullName evidence="2">Serine hydrolase domain-containing protein</fullName>
        <ecNumber evidence="2">3.1.1.103</ecNumber>
    </submittedName>
</protein>
<dbReference type="Pfam" id="PF00144">
    <property type="entry name" value="Beta-lactamase"/>
    <property type="match status" value="1"/>
</dbReference>
<name>A0ABW6D348_9BACT</name>
<dbReference type="EC" id="3.1.1.103" evidence="2"/>
<dbReference type="GO" id="GO:0016787">
    <property type="term" value="F:hydrolase activity"/>
    <property type="evidence" value="ECO:0007669"/>
    <property type="project" value="UniProtKB-KW"/>
</dbReference>
<keyword evidence="2" id="KW-0378">Hydrolase</keyword>
<accession>A0ABW6D348</accession>
<dbReference type="InterPro" id="IPR050789">
    <property type="entry name" value="Diverse_Enzym_Activities"/>
</dbReference>
<keyword evidence="3" id="KW-1185">Reference proteome</keyword>
<organism evidence="2 3">
    <name type="scientific">Aquirufa echingensis</name>
    <dbReference type="NCBI Taxonomy" id="3096516"/>
    <lineage>
        <taxon>Bacteria</taxon>
        <taxon>Pseudomonadati</taxon>
        <taxon>Bacteroidota</taxon>
        <taxon>Cytophagia</taxon>
        <taxon>Cytophagales</taxon>
        <taxon>Flectobacillaceae</taxon>
        <taxon>Aquirufa</taxon>
    </lineage>
</organism>
<evidence type="ECO:0000313" key="2">
    <source>
        <dbReference type="EMBL" id="MFD3276833.1"/>
    </source>
</evidence>
<evidence type="ECO:0000313" key="3">
    <source>
        <dbReference type="Proteomes" id="UP001598114"/>
    </source>
</evidence>
<evidence type="ECO:0000259" key="1">
    <source>
        <dbReference type="Pfam" id="PF00144"/>
    </source>
</evidence>
<proteinExistence type="predicted"/>
<sequence>MKNRFYTLACMCLTFGLLGQTKEFIHKGNMNPARLSQIDRMLETYIQNKTINGAVAVIHRNNELVYHKAFGYFDVETQKSMPRDAIFRIASQTKAITATAIMQLYEEGKLLLDDPIEKYLPSFASPRVIASFNFTDTSYTTIPAKRSVTIRDLLTHTSGIGYAQIGNDTARALYGKFGVVGGIGVTNPKIRLADQINTLGTIPLMHQPGTKWTYGLNIDVLGRLVEVLSGQDLASFFKTRIFDPLGMNDTYFYQPASNWSRIVPLHSSSASNGIVKLPTETSMLGGLYTAYPSFKGTYFSGGAGLSCTAMDYAQFLQMMLNDGIYKGKRILSRASVKLMRSNQIGDVEFIMPGQQPNNKVGFGFIITTEKASAQSPTSVGTFFGGGAFYSIYWIDPVEKITGQLMVNMLPMSDADLLEKFKVVTYQAIQD</sequence>
<dbReference type="PANTHER" id="PTHR43283:SF3">
    <property type="entry name" value="BETA-LACTAMASE FAMILY PROTEIN (AFU_ORTHOLOGUE AFUA_5G07500)"/>
    <property type="match status" value="1"/>
</dbReference>
<dbReference type="Proteomes" id="UP001598114">
    <property type="component" value="Unassembled WGS sequence"/>
</dbReference>
<comment type="caution">
    <text evidence="2">The sequence shown here is derived from an EMBL/GenBank/DDBJ whole genome shotgun (WGS) entry which is preliminary data.</text>
</comment>